<evidence type="ECO:0000259" key="1">
    <source>
        <dbReference type="Pfam" id="PF13456"/>
    </source>
</evidence>
<sequence length="161" mass="17717">MEMKKEGLRGRGIEAWILDRDIEFMGLGYQAIQSEAQGPSCEPALRDGIHLCISLKLPAVIIELDAKLVVDLLSKANDPSSSNDSILADCKEGLKLIPRVKIQHSYREANKCAAVLAWRGALLNDDFVLFLNPPFEVLLLVNLDNSGVTYDRSVNTNVLPA</sequence>
<organism evidence="2 3">
    <name type="scientific">Lithocarpus litseifolius</name>
    <dbReference type="NCBI Taxonomy" id="425828"/>
    <lineage>
        <taxon>Eukaryota</taxon>
        <taxon>Viridiplantae</taxon>
        <taxon>Streptophyta</taxon>
        <taxon>Embryophyta</taxon>
        <taxon>Tracheophyta</taxon>
        <taxon>Spermatophyta</taxon>
        <taxon>Magnoliopsida</taxon>
        <taxon>eudicotyledons</taxon>
        <taxon>Gunneridae</taxon>
        <taxon>Pentapetalae</taxon>
        <taxon>rosids</taxon>
        <taxon>fabids</taxon>
        <taxon>Fagales</taxon>
        <taxon>Fagaceae</taxon>
        <taxon>Lithocarpus</taxon>
    </lineage>
</organism>
<dbReference type="CDD" id="cd06222">
    <property type="entry name" value="RNase_H_like"/>
    <property type="match status" value="1"/>
</dbReference>
<dbReference type="GO" id="GO:0003676">
    <property type="term" value="F:nucleic acid binding"/>
    <property type="evidence" value="ECO:0007669"/>
    <property type="project" value="InterPro"/>
</dbReference>
<dbReference type="Gene3D" id="3.30.420.10">
    <property type="entry name" value="Ribonuclease H-like superfamily/Ribonuclease H"/>
    <property type="match status" value="1"/>
</dbReference>
<feature type="domain" description="RNase H type-1" evidence="1">
    <location>
        <begin position="44"/>
        <end position="117"/>
    </location>
</feature>
<evidence type="ECO:0000313" key="2">
    <source>
        <dbReference type="EMBL" id="KAL0009754.1"/>
    </source>
</evidence>
<reference evidence="2 3" key="1">
    <citation type="submission" date="2024-01" db="EMBL/GenBank/DDBJ databases">
        <title>A telomere-to-telomere, gap-free genome of sweet tea (Lithocarpus litseifolius).</title>
        <authorList>
            <person name="Zhou J."/>
        </authorList>
    </citation>
    <scope>NUCLEOTIDE SEQUENCE [LARGE SCALE GENOMIC DNA]</scope>
    <source>
        <strain evidence="2">Zhou-2022a</strain>
        <tissue evidence="2">Leaf</tissue>
    </source>
</reference>
<dbReference type="Pfam" id="PF13456">
    <property type="entry name" value="RVT_3"/>
    <property type="match status" value="1"/>
</dbReference>
<accession>A0AAW2DI06</accession>
<dbReference type="InterPro" id="IPR036397">
    <property type="entry name" value="RNaseH_sf"/>
</dbReference>
<dbReference type="PANTHER" id="PTHR47723">
    <property type="entry name" value="OS05G0353850 PROTEIN"/>
    <property type="match status" value="1"/>
</dbReference>
<proteinExistence type="predicted"/>
<dbReference type="InterPro" id="IPR053151">
    <property type="entry name" value="RNase_H-like"/>
</dbReference>
<evidence type="ECO:0000313" key="3">
    <source>
        <dbReference type="Proteomes" id="UP001459277"/>
    </source>
</evidence>
<comment type="caution">
    <text evidence="2">The sequence shown here is derived from an EMBL/GenBank/DDBJ whole genome shotgun (WGS) entry which is preliminary data.</text>
</comment>
<gene>
    <name evidence="2" type="ORF">SO802_004862</name>
</gene>
<protein>
    <recommendedName>
        <fullName evidence="1">RNase H type-1 domain-containing protein</fullName>
    </recommendedName>
</protein>
<dbReference type="GO" id="GO:0004523">
    <property type="term" value="F:RNA-DNA hybrid ribonuclease activity"/>
    <property type="evidence" value="ECO:0007669"/>
    <property type="project" value="InterPro"/>
</dbReference>
<dbReference type="InterPro" id="IPR044730">
    <property type="entry name" value="RNase_H-like_dom_plant"/>
</dbReference>
<dbReference type="PANTHER" id="PTHR47723:SF19">
    <property type="entry name" value="POLYNUCLEOTIDYL TRANSFERASE, RIBONUCLEASE H-LIKE SUPERFAMILY PROTEIN"/>
    <property type="match status" value="1"/>
</dbReference>
<keyword evidence="3" id="KW-1185">Reference proteome</keyword>
<dbReference type="InterPro" id="IPR002156">
    <property type="entry name" value="RNaseH_domain"/>
</dbReference>
<dbReference type="EMBL" id="JAZDWU010000002">
    <property type="protein sequence ID" value="KAL0009754.1"/>
    <property type="molecule type" value="Genomic_DNA"/>
</dbReference>
<dbReference type="AlphaFoldDB" id="A0AAW2DI06"/>
<name>A0AAW2DI06_9ROSI</name>
<dbReference type="Proteomes" id="UP001459277">
    <property type="component" value="Unassembled WGS sequence"/>
</dbReference>